<name>A0AA38CUG6_TAXCH</name>
<keyword evidence="2" id="KW-1185">Reference proteome</keyword>
<gene>
    <name evidence="1" type="ORF">KI387_009307</name>
</gene>
<evidence type="ECO:0000313" key="2">
    <source>
        <dbReference type="Proteomes" id="UP000824469"/>
    </source>
</evidence>
<dbReference type="AlphaFoldDB" id="A0AA38CUG6"/>
<evidence type="ECO:0000313" key="1">
    <source>
        <dbReference type="EMBL" id="KAH9304903.1"/>
    </source>
</evidence>
<feature type="non-terminal residue" evidence="1">
    <location>
        <position position="1"/>
    </location>
</feature>
<organism evidence="1 2">
    <name type="scientific">Taxus chinensis</name>
    <name type="common">Chinese yew</name>
    <name type="synonym">Taxus wallichiana var. chinensis</name>
    <dbReference type="NCBI Taxonomy" id="29808"/>
    <lineage>
        <taxon>Eukaryota</taxon>
        <taxon>Viridiplantae</taxon>
        <taxon>Streptophyta</taxon>
        <taxon>Embryophyta</taxon>
        <taxon>Tracheophyta</taxon>
        <taxon>Spermatophyta</taxon>
        <taxon>Pinopsida</taxon>
        <taxon>Pinidae</taxon>
        <taxon>Conifers II</taxon>
        <taxon>Cupressales</taxon>
        <taxon>Taxaceae</taxon>
        <taxon>Taxus</taxon>
    </lineage>
</organism>
<dbReference type="Proteomes" id="UP000824469">
    <property type="component" value="Unassembled WGS sequence"/>
</dbReference>
<accession>A0AA38CUG6</accession>
<comment type="caution">
    <text evidence="1">The sequence shown here is derived from an EMBL/GenBank/DDBJ whole genome shotgun (WGS) entry which is preliminary data.</text>
</comment>
<proteinExistence type="predicted"/>
<protein>
    <submittedName>
        <fullName evidence="1">Uncharacterized protein</fullName>
    </submittedName>
</protein>
<reference evidence="1 2" key="1">
    <citation type="journal article" date="2021" name="Nat. Plants">
        <title>The Taxus genome provides insights into paclitaxel biosynthesis.</title>
        <authorList>
            <person name="Xiong X."/>
            <person name="Gou J."/>
            <person name="Liao Q."/>
            <person name="Li Y."/>
            <person name="Zhou Q."/>
            <person name="Bi G."/>
            <person name="Li C."/>
            <person name="Du R."/>
            <person name="Wang X."/>
            <person name="Sun T."/>
            <person name="Guo L."/>
            <person name="Liang H."/>
            <person name="Lu P."/>
            <person name="Wu Y."/>
            <person name="Zhang Z."/>
            <person name="Ro D.K."/>
            <person name="Shang Y."/>
            <person name="Huang S."/>
            <person name="Yan J."/>
        </authorList>
    </citation>
    <scope>NUCLEOTIDE SEQUENCE [LARGE SCALE GENOMIC DNA]</scope>
    <source>
        <strain evidence="1">Ta-2019</strain>
    </source>
</reference>
<feature type="non-terminal residue" evidence="1">
    <location>
        <position position="52"/>
    </location>
</feature>
<sequence>SGPISWGSKKQHFVSHSSIEYEYHSTGEDVFEVIWIRRILEGHGIPEEKPTT</sequence>
<dbReference type="EMBL" id="JAHRHJ020000008">
    <property type="protein sequence ID" value="KAH9304903.1"/>
    <property type="molecule type" value="Genomic_DNA"/>
</dbReference>